<dbReference type="SUPFAM" id="SSF56281">
    <property type="entry name" value="Metallo-hydrolase/oxidoreductase"/>
    <property type="match status" value="1"/>
</dbReference>
<sequence>MGNNSPSFLVKCSQTSRVWLFNCPEGCQHTLMKKQIKLHQINNIIFTNLDNRNTAGIMGLLSSLSLNCSLQQINIYGPPGTLQYLQLLRKYSQTTFRYILKIHTINYGYLNFNPSYAIQAYPSDVYKHTFEYSFTEKEKIGRFQSDKAISYKINKGPMYGYLKYQNKCIMPDGLIVSGDNFTHQHSMGLKISLLNTRRISRLHNEVISELTHVIFSSKKNM</sequence>
<dbReference type="GO" id="GO:0042781">
    <property type="term" value="F:3'-tRNA processing endoribonuclease activity"/>
    <property type="evidence" value="ECO:0007669"/>
    <property type="project" value="TreeGrafter"/>
</dbReference>
<evidence type="ECO:0000313" key="1">
    <source>
        <dbReference type="EMBL" id="SCW23301.1"/>
    </source>
</evidence>
<dbReference type="PANTHER" id="PTHR46018:SF2">
    <property type="entry name" value="ZINC PHOSPHODIESTERASE ELAC PROTEIN 1"/>
    <property type="match status" value="1"/>
</dbReference>
<keyword evidence="1" id="KW-0934">Plastid</keyword>
<dbReference type="Gene3D" id="3.60.15.10">
    <property type="entry name" value="Ribonuclease Z/Hydroxyacylglutathione hydrolase-like"/>
    <property type="match status" value="1"/>
</dbReference>
<gene>
    <name evidence="1" type="primary">rnz</name>
    <name evidence="1" type="ORF">J0081_19</name>
</gene>
<accession>A0A1G4NX89</accession>
<organism evidence="1">
    <name type="scientific">Scinaia undulata</name>
    <dbReference type="NCBI Taxonomy" id="1884664"/>
    <lineage>
        <taxon>Eukaryota</taxon>
        <taxon>Rhodophyta</taxon>
        <taxon>Florideophyceae</taxon>
        <taxon>Nemaliophycidae</taxon>
        <taxon>Nemaliales</taxon>
        <taxon>Scinaiaceae</taxon>
        <taxon>Scinaia</taxon>
    </lineage>
</organism>
<reference evidence="1" key="2">
    <citation type="submission" date="2016-10" db="EMBL/GenBank/DDBJ databases">
        <authorList>
            <person name="de Groot N.N."/>
        </authorList>
    </citation>
    <scope>NUCLEOTIDE SEQUENCE</scope>
    <source>
        <strain evidence="1">J.0081</strain>
    </source>
</reference>
<dbReference type="RefSeq" id="YP_009314846.1">
    <property type="nucleotide sequence ID" value="NC_031664.1"/>
</dbReference>
<proteinExistence type="predicted"/>
<geneLocation type="chloroplast" evidence="1"/>
<protein>
    <submittedName>
        <fullName evidence="1">Ribonuclease Z</fullName>
    </submittedName>
</protein>
<dbReference type="PANTHER" id="PTHR46018">
    <property type="entry name" value="ZINC PHOSPHODIESTERASE ELAC PROTEIN 1"/>
    <property type="match status" value="1"/>
</dbReference>
<name>A0A1G4NX89_9FLOR</name>
<keyword evidence="1" id="KW-0150">Chloroplast</keyword>
<dbReference type="EMBL" id="LT622873">
    <property type="protein sequence ID" value="SCW23301.1"/>
    <property type="molecule type" value="Genomic_DNA"/>
</dbReference>
<dbReference type="AlphaFoldDB" id="A0A1G4NX89"/>
<dbReference type="GeneID" id="30001064"/>
<dbReference type="InterPro" id="IPR036866">
    <property type="entry name" value="RibonucZ/Hydroxyglut_hydro"/>
</dbReference>
<reference evidence="1" key="1">
    <citation type="submission" date="2016-10" db="EMBL/GenBank/DDBJ databases">
        <title>Chloroplast genomes as a tool to resolve red algal phylogenies: a case study in the Nemaliales.</title>
        <authorList>
            <person name="Costa J.F."/>
            <person name="Lin S.M."/>
            <person name="Macaya E.C."/>
            <person name="Fernandez-Garcia C."/>
            <person name="Verbruggen H."/>
        </authorList>
    </citation>
    <scope>NUCLEOTIDE SEQUENCE</scope>
    <source>
        <strain evidence="1">J.0081</strain>
    </source>
</reference>